<gene>
    <name evidence="1" type="ORF">M422DRAFT_46435</name>
</gene>
<evidence type="ECO:0000313" key="2">
    <source>
        <dbReference type="Proteomes" id="UP000054279"/>
    </source>
</evidence>
<dbReference type="AlphaFoldDB" id="A0A0C9USN1"/>
<evidence type="ECO:0000313" key="1">
    <source>
        <dbReference type="EMBL" id="KIJ45848.1"/>
    </source>
</evidence>
<accession>A0A0C9USN1</accession>
<dbReference type="HOGENOM" id="CLU_1403250_0_0_1"/>
<dbReference type="EMBL" id="KN837110">
    <property type="protein sequence ID" value="KIJ45848.1"/>
    <property type="molecule type" value="Genomic_DNA"/>
</dbReference>
<sequence length="194" mass="21985">MKSNAELCYHDQLQTTAQRLFKSKRANRSPLQFSKEIENAWIAIRNNTQDENEIIFPSLPVYDRLPHPEASRIPINLAFLFSSMSIDFPHMINIGSSESHMVGTTAPTERSNVRKLLSLRGSGASEFQKTDAMEGWKGGASVQPTIPNLPTNSQRVYPNTSSILYDQIKSVPVKWSWHELTFGPLHDHYHSYGI</sequence>
<keyword evidence="2" id="KW-1185">Reference proteome</keyword>
<proteinExistence type="predicted"/>
<protein>
    <submittedName>
        <fullName evidence="1">Unplaced genomic scaffold SPHSTscaffold_35, whole genome shotgun sequence</fullName>
    </submittedName>
</protein>
<reference evidence="1 2" key="1">
    <citation type="submission" date="2014-06" db="EMBL/GenBank/DDBJ databases">
        <title>Evolutionary Origins and Diversification of the Mycorrhizal Mutualists.</title>
        <authorList>
            <consortium name="DOE Joint Genome Institute"/>
            <consortium name="Mycorrhizal Genomics Consortium"/>
            <person name="Kohler A."/>
            <person name="Kuo A."/>
            <person name="Nagy L.G."/>
            <person name="Floudas D."/>
            <person name="Copeland A."/>
            <person name="Barry K.W."/>
            <person name="Cichocki N."/>
            <person name="Veneault-Fourrey C."/>
            <person name="LaButti K."/>
            <person name="Lindquist E.A."/>
            <person name="Lipzen A."/>
            <person name="Lundell T."/>
            <person name="Morin E."/>
            <person name="Murat C."/>
            <person name="Riley R."/>
            <person name="Ohm R."/>
            <person name="Sun H."/>
            <person name="Tunlid A."/>
            <person name="Henrissat B."/>
            <person name="Grigoriev I.V."/>
            <person name="Hibbett D.S."/>
            <person name="Martin F."/>
        </authorList>
    </citation>
    <scope>NUCLEOTIDE SEQUENCE [LARGE SCALE GENOMIC DNA]</scope>
    <source>
        <strain evidence="1 2">SS14</strain>
    </source>
</reference>
<dbReference type="Proteomes" id="UP000054279">
    <property type="component" value="Unassembled WGS sequence"/>
</dbReference>
<organism evidence="1 2">
    <name type="scientific">Sphaerobolus stellatus (strain SS14)</name>
    <dbReference type="NCBI Taxonomy" id="990650"/>
    <lineage>
        <taxon>Eukaryota</taxon>
        <taxon>Fungi</taxon>
        <taxon>Dikarya</taxon>
        <taxon>Basidiomycota</taxon>
        <taxon>Agaricomycotina</taxon>
        <taxon>Agaricomycetes</taxon>
        <taxon>Phallomycetidae</taxon>
        <taxon>Geastrales</taxon>
        <taxon>Sphaerobolaceae</taxon>
        <taxon>Sphaerobolus</taxon>
    </lineage>
</organism>
<name>A0A0C9USN1_SPHS4</name>